<keyword evidence="1" id="KW-0472">Membrane</keyword>
<dbReference type="AlphaFoldDB" id="A0A7X5Y5E4"/>
<dbReference type="EMBL" id="JAATJC010000001">
    <property type="protein sequence ID" value="NJC05073.1"/>
    <property type="molecule type" value="Genomic_DNA"/>
</dbReference>
<keyword evidence="3" id="KW-1185">Reference proteome</keyword>
<evidence type="ECO:0000256" key="1">
    <source>
        <dbReference type="SAM" id="Phobius"/>
    </source>
</evidence>
<protein>
    <submittedName>
        <fullName evidence="2">ABC-type Na+ efflux pump permease subunit</fullName>
    </submittedName>
</protein>
<proteinExistence type="predicted"/>
<sequence>MSGANILFLVLGGLSALLGLFTLIAALRGRVGESRKSTAQLIAGMMLLAFGLVLGGFAIAYATTEPYPEFANEAQR</sequence>
<name>A0A7X5Y5E4_9SPHN</name>
<evidence type="ECO:0000313" key="2">
    <source>
        <dbReference type="EMBL" id="NJC05073.1"/>
    </source>
</evidence>
<gene>
    <name evidence="2" type="ORF">GGQ97_000866</name>
</gene>
<evidence type="ECO:0000313" key="3">
    <source>
        <dbReference type="Proteomes" id="UP000558192"/>
    </source>
</evidence>
<reference evidence="2 3" key="1">
    <citation type="submission" date="2020-03" db="EMBL/GenBank/DDBJ databases">
        <title>Genomic Encyclopedia of Type Strains, Phase IV (KMG-IV): sequencing the most valuable type-strain genomes for metagenomic binning, comparative biology and taxonomic classification.</title>
        <authorList>
            <person name="Goeker M."/>
        </authorList>
    </citation>
    <scope>NUCLEOTIDE SEQUENCE [LARGE SCALE GENOMIC DNA]</scope>
    <source>
        <strain evidence="2 3">DSM 16846</strain>
    </source>
</reference>
<comment type="caution">
    <text evidence="2">The sequence shown here is derived from an EMBL/GenBank/DDBJ whole genome shotgun (WGS) entry which is preliminary data.</text>
</comment>
<keyword evidence="1" id="KW-1133">Transmembrane helix</keyword>
<dbReference type="RefSeq" id="WP_168067814.1">
    <property type="nucleotide sequence ID" value="NZ_JAATJC010000001.1"/>
</dbReference>
<feature type="transmembrane region" description="Helical" evidence="1">
    <location>
        <begin position="39"/>
        <end position="62"/>
    </location>
</feature>
<dbReference type="Proteomes" id="UP000558192">
    <property type="component" value="Unassembled WGS sequence"/>
</dbReference>
<feature type="transmembrane region" description="Helical" evidence="1">
    <location>
        <begin position="6"/>
        <end position="27"/>
    </location>
</feature>
<accession>A0A7X5Y5E4</accession>
<organism evidence="2 3">
    <name type="scientific">Sphingomonas kaistensis</name>
    <dbReference type="NCBI Taxonomy" id="298708"/>
    <lineage>
        <taxon>Bacteria</taxon>
        <taxon>Pseudomonadati</taxon>
        <taxon>Pseudomonadota</taxon>
        <taxon>Alphaproteobacteria</taxon>
        <taxon>Sphingomonadales</taxon>
        <taxon>Sphingomonadaceae</taxon>
        <taxon>Sphingomonas</taxon>
    </lineage>
</organism>
<keyword evidence="1" id="KW-0812">Transmembrane</keyword>